<keyword evidence="4" id="KW-1185">Reference proteome</keyword>
<protein>
    <recommendedName>
        <fullName evidence="2">Glycosyltransferase 2-like domain-containing protein</fullName>
    </recommendedName>
</protein>
<reference evidence="4" key="2">
    <citation type="submission" date="2019-01" db="EMBL/GenBank/DDBJ databases">
        <title>Genome sequence of Desulfonema ishimotonii strain Tokyo 01.</title>
        <authorList>
            <person name="Fukui M."/>
        </authorList>
    </citation>
    <scope>NUCLEOTIDE SEQUENCE [LARGE SCALE GENOMIC DNA]</scope>
    <source>
        <strain evidence="4">Tokyo 01</strain>
    </source>
</reference>
<feature type="domain" description="Glycosyltransferase 2-like" evidence="2">
    <location>
        <begin position="265"/>
        <end position="391"/>
    </location>
</feature>
<dbReference type="InterPro" id="IPR029044">
    <property type="entry name" value="Nucleotide-diphossugar_trans"/>
</dbReference>
<organism evidence="3 4">
    <name type="scientific">Desulfonema ishimotonii</name>
    <dbReference type="NCBI Taxonomy" id="45657"/>
    <lineage>
        <taxon>Bacteria</taxon>
        <taxon>Pseudomonadati</taxon>
        <taxon>Thermodesulfobacteriota</taxon>
        <taxon>Desulfobacteria</taxon>
        <taxon>Desulfobacterales</taxon>
        <taxon>Desulfococcaceae</taxon>
        <taxon>Desulfonema</taxon>
    </lineage>
</organism>
<dbReference type="SUPFAM" id="SSF53335">
    <property type="entry name" value="S-adenosyl-L-methionine-dependent methyltransferases"/>
    <property type="match status" value="1"/>
</dbReference>
<dbReference type="PANTHER" id="PTHR22916:SF3">
    <property type="entry name" value="UDP-GLCNAC:BETAGAL BETA-1,3-N-ACETYLGLUCOSAMINYLTRANSFERASE-LIKE PROTEIN 1"/>
    <property type="match status" value="1"/>
</dbReference>
<sequence>MTSDLQTLFNTALCFEKPERLTNVTSWHGHIPFAMAAVGWLKPRTLVELGTHRGDSYCAFCQTVKASATDCACYAVDTWEGDPQAGLYGPEIYDELQAWHNPRYGDFSTLLKMRFDDAVSRFENGSVDLLHIDGLHTCEAVKHDFETWLPKMSPRGVVLFHDTQVFGRDFGVWKFWEEIKAAYPYLEFFHSHGLGVLGVGDALPEEVAALFQADGEDAIRVRRFFSGLGEIISQGREVTDADRKRLSRVLDSETPVFRPESPKISVIIPAYNHEQYIREAVYSVLGQSVTDFELIIVDDGSQDHTGEIIRAIEDPRIQYYHQENQGAHNTINRGIGLARGEYVSILNSDDAYDPRRFEIFLEALEQDDSLSAVFSRTECVDGEGGFLRYETGPENPDENAILLSLLADNFLISTSNLFCRNDVFKIINGFSNLRYAHDYDFFLKLCYRFKVRIIDKSLFKYRIHSTNTIRENEAETDFEVGLILAVFFMNCDLRRLFPADDMYRAMAAFLKTLDRRHTDRMILTLMFFGERFGIRGDAFFEVLTEDRENPFRQGCVDFFRTWLNMWQNAQEVWQKWEKTDKKLAEVSADAKRWWQESRDAWQKWEKTDKKLAEASADAKKWWQESQDAWQKWEKTNTRLIETDKKLAEASGDAKKWWQESQSAWQKWEETNTRLIKTDEKLTEANERFAEAEKQIEALMNSASFRIGNAVTWPARKIVQKGDRKS</sequence>
<dbReference type="PANTHER" id="PTHR22916">
    <property type="entry name" value="GLYCOSYLTRANSFERASE"/>
    <property type="match status" value="1"/>
</dbReference>
<evidence type="ECO:0000313" key="3">
    <source>
        <dbReference type="EMBL" id="GBC60665.1"/>
    </source>
</evidence>
<evidence type="ECO:0000256" key="1">
    <source>
        <dbReference type="SAM" id="Coils"/>
    </source>
</evidence>
<dbReference type="RefSeq" id="WP_166404974.1">
    <property type="nucleotide sequence ID" value="NZ_BEXT01000001.1"/>
</dbReference>
<dbReference type="AlphaFoldDB" id="A0A401FUN2"/>
<gene>
    <name evidence="3" type="ORF">DENIS_1622</name>
</gene>
<dbReference type="Proteomes" id="UP000288096">
    <property type="component" value="Unassembled WGS sequence"/>
</dbReference>
<accession>A0A401FUN2</accession>
<dbReference type="Pfam" id="PF00535">
    <property type="entry name" value="Glycos_transf_2"/>
    <property type="match status" value="1"/>
</dbReference>
<evidence type="ECO:0000313" key="4">
    <source>
        <dbReference type="Proteomes" id="UP000288096"/>
    </source>
</evidence>
<dbReference type="SUPFAM" id="SSF53448">
    <property type="entry name" value="Nucleotide-diphospho-sugar transferases"/>
    <property type="match status" value="1"/>
</dbReference>
<dbReference type="Gene3D" id="3.40.50.150">
    <property type="entry name" value="Vaccinia Virus protein VP39"/>
    <property type="match status" value="1"/>
</dbReference>
<feature type="coiled-coil region" evidence="1">
    <location>
        <begin position="674"/>
        <end position="701"/>
    </location>
</feature>
<dbReference type="EMBL" id="BEXT01000001">
    <property type="protein sequence ID" value="GBC60665.1"/>
    <property type="molecule type" value="Genomic_DNA"/>
</dbReference>
<keyword evidence="1" id="KW-0175">Coiled coil</keyword>
<comment type="caution">
    <text evidence="3">The sequence shown here is derived from an EMBL/GenBank/DDBJ whole genome shotgun (WGS) entry which is preliminary data.</text>
</comment>
<name>A0A401FUN2_9BACT</name>
<dbReference type="InterPro" id="IPR029063">
    <property type="entry name" value="SAM-dependent_MTases_sf"/>
</dbReference>
<reference evidence="4" key="1">
    <citation type="submission" date="2017-11" db="EMBL/GenBank/DDBJ databases">
        <authorList>
            <person name="Watanabe M."/>
            <person name="Kojima H."/>
        </authorList>
    </citation>
    <scope>NUCLEOTIDE SEQUENCE [LARGE SCALE GENOMIC DNA]</scope>
    <source>
        <strain evidence="4">Tokyo 01</strain>
    </source>
</reference>
<dbReference type="GO" id="GO:0016758">
    <property type="term" value="F:hexosyltransferase activity"/>
    <property type="evidence" value="ECO:0007669"/>
    <property type="project" value="UniProtKB-ARBA"/>
</dbReference>
<proteinExistence type="predicted"/>
<dbReference type="InterPro" id="IPR001173">
    <property type="entry name" value="Glyco_trans_2-like"/>
</dbReference>
<dbReference type="Gene3D" id="3.90.550.10">
    <property type="entry name" value="Spore Coat Polysaccharide Biosynthesis Protein SpsA, Chain A"/>
    <property type="match status" value="1"/>
</dbReference>
<dbReference type="Pfam" id="PF13578">
    <property type="entry name" value="Methyltransf_24"/>
    <property type="match status" value="1"/>
</dbReference>
<evidence type="ECO:0000259" key="2">
    <source>
        <dbReference type="Pfam" id="PF00535"/>
    </source>
</evidence>